<sequence>MTETTDEPAGRTAAQWHEIADRVTFPTRAVVGGELVEAEGGRTRADVDPATGRELSQVPDCSEADVDRAVRAARESFDRGVWRGRSPAERKRVLLRLAELIAAHADELAVLESLDTGKLVAATSTVDVPGSAAILAWYAESVDKVYGEVAPTAAGNLAVVTREPVGVVAAVVPWNYPLETAIWKLGPALAAGNSTVLKPAEESPSTALRLGELALEAGLPPGVLNVVTGSGPVVGRALGRHPGVDAIAFTGSTEVGRLFLGYSAETRVRRLQLELGGKSPNVVFADAADLDAVADGVCAGIFSNSGEVCSANSRLIVERSIADDLLALVVRKAHAFQPGDPLDPATGMGPLVSDRHAGKVLDLVAAGKETSTLLTGGEVAGPRRTFVQPTVFTDVDRRSRIATEEVFGPVLAAFTFETEEQALDLAHDTPYGLAASVWSDSLSRAHRVAAQLRAGTVSVNCVDALDVTTPFGGFGQSGFGRDLSLHAFDAYTHLKTTWFAYGATS</sequence>
<dbReference type="EMBL" id="PVZF01000008">
    <property type="protein sequence ID" value="PRY13620.1"/>
    <property type="molecule type" value="Genomic_DNA"/>
</dbReference>
<protein>
    <submittedName>
        <fullName evidence="6">Gamma-glutamyl-gamma-aminobutyraldehyde dehydrogenase</fullName>
    </submittedName>
</protein>
<dbReference type="RefSeq" id="WP_106212543.1">
    <property type="nucleotide sequence ID" value="NZ_PVZF01000008.1"/>
</dbReference>
<gene>
    <name evidence="6" type="ORF">CLV37_108291</name>
</gene>
<dbReference type="InterPro" id="IPR029510">
    <property type="entry name" value="Ald_DH_CS_GLU"/>
</dbReference>
<dbReference type="Gene3D" id="3.40.605.10">
    <property type="entry name" value="Aldehyde Dehydrogenase, Chain A, domain 1"/>
    <property type="match status" value="1"/>
</dbReference>
<dbReference type="Proteomes" id="UP000238083">
    <property type="component" value="Unassembled WGS sequence"/>
</dbReference>
<feature type="active site" evidence="3">
    <location>
        <position position="274"/>
    </location>
</feature>
<evidence type="ECO:0000256" key="3">
    <source>
        <dbReference type="PROSITE-ProRule" id="PRU10007"/>
    </source>
</evidence>
<dbReference type="InterPro" id="IPR016163">
    <property type="entry name" value="Ald_DH_C"/>
</dbReference>
<evidence type="ECO:0000313" key="7">
    <source>
        <dbReference type="Proteomes" id="UP000238083"/>
    </source>
</evidence>
<dbReference type="FunFam" id="3.40.605.10:FF:000001">
    <property type="entry name" value="Aldehyde dehydrogenase 1"/>
    <property type="match status" value="1"/>
</dbReference>
<dbReference type="SUPFAM" id="SSF53720">
    <property type="entry name" value="ALDH-like"/>
    <property type="match status" value="1"/>
</dbReference>
<dbReference type="Gene3D" id="3.40.309.10">
    <property type="entry name" value="Aldehyde Dehydrogenase, Chain A, domain 2"/>
    <property type="match status" value="1"/>
</dbReference>
<evidence type="ECO:0000259" key="5">
    <source>
        <dbReference type="Pfam" id="PF00171"/>
    </source>
</evidence>
<organism evidence="6 7">
    <name type="scientific">Kineococcus rhizosphaerae</name>
    <dbReference type="NCBI Taxonomy" id="559628"/>
    <lineage>
        <taxon>Bacteria</taxon>
        <taxon>Bacillati</taxon>
        <taxon>Actinomycetota</taxon>
        <taxon>Actinomycetes</taxon>
        <taxon>Kineosporiales</taxon>
        <taxon>Kineosporiaceae</taxon>
        <taxon>Kineococcus</taxon>
    </lineage>
</organism>
<name>A0A2T0R264_9ACTN</name>
<reference evidence="6 7" key="1">
    <citation type="submission" date="2018-03" db="EMBL/GenBank/DDBJ databases">
        <title>Genomic Encyclopedia of Archaeal and Bacterial Type Strains, Phase II (KMG-II): from individual species to whole genera.</title>
        <authorList>
            <person name="Goeker M."/>
        </authorList>
    </citation>
    <scope>NUCLEOTIDE SEQUENCE [LARGE SCALE GENOMIC DNA]</scope>
    <source>
        <strain evidence="6 7">DSM 19711</strain>
    </source>
</reference>
<dbReference type="PROSITE" id="PS00687">
    <property type="entry name" value="ALDEHYDE_DEHYDR_GLU"/>
    <property type="match status" value="1"/>
</dbReference>
<comment type="similarity">
    <text evidence="1 4">Belongs to the aldehyde dehydrogenase family.</text>
</comment>
<dbReference type="AlphaFoldDB" id="A0A2T0R264"/>
<evidence type="ECO:0000256" key="2">
    <source>
        <dbReference type="ARBA" id="ARBA00023002"/>
    </source>
</evidence>
<dbReference type="GO" id="GO:0016620">
    <property type="term" value="F:oxidoreductase activity, acting on the aldehyde or oxo group of donors, NAD or NADP as acceptor"/>
    <property type="evidence" value="ECO:0007669"/>
    <property type="project" value="InterPro"/>
</dbReference>
<proteinExistence type="inferred from homology"/>
<dbReference type="OrthoDB" id="3495787at2"/>
<evidence type="ECO:0000313" key="6">
    <source>
        <dbReference type="EMBL" id="PRY13620.1"/>
    </source>
</evidence>
<dbReference type="PANTHER" id="PTHR11699">
    <property type="entry name" value="ALDEHYDE DEHYDROGENASE-RELATED"/>
    <property type="match status" value="1"/>
</dbReference>
<dbReference type="InterPro" id="IPR016161">
    <property type="entry name" value="Ald_DH/histidinol_DH"/>
</dbReference>
<feature type="domain" description="Aldehyde dehydrogenase" evidence="5">
    <location>
        <begin position="37"/>
        <end position="496"/>
    </location>
</feature>
<keyword evidence="7" id="KW-1185">Reference proteome</keyword>
<evidence type="ECO:0000256" key="4">
    <source>
        <dbReference type="RuleBase" id="RU003345"/>
    </source>
</evidence>
<dbReference type="Pfam" id="PF00171">
    <property type="entry name" value="Aldedh"/>
    <property type="match status" value="1"/>
</dbReference>
<dbReference type="InterPro" id="IPR015590">
    <property type="entry name" value="Aldehyde_DH_dom"/>
</dbReference>
<dbReference type="FunFam" id="3.40.309.10:FF:000012">
    <property type="entry name" value="Betaine aldehyde dehydrogenase"/>
    <property type="match status" value="1"/>
</dbReference>
<dbReference type="InterPro" id="IPR016162">
    <property type="entry name" value="Ald_DH_N"/>
</dbReference>
<accession>A0A2T0R264</accession>
<comment type="caution">
    <text evidence="6">The sequence shown here is derived from an EMBL/GenBank/DDBJ whole genome shotgun (WGS) entry which is preliminary data.</text>
</comment>
<keyword evidence="2 4" id="KW-0560">Oxidoreductase</keyword>
<dbReference type="InterPro" id="IPR016160">
    <property type="entry name" value="Ald_DH_CS_CYS"/>
</dbReference>
<evidence type="ECO:0000256" key="1">
    <source>
        <dbReference type="ARBA" id="ARBA00009986"/>
    </source>
</evidence>
<dbReference type="PROSITE" id="PS00070">
    <property type="entry name" value="ALDEHYDE_DEHYDR_CYS"/>
    <property type="match status" value="1"/>
</dbReference>